<keyword evidence="5 6" id="KW-0472">Membrane</keyword>
<dbReference type="Proteomes" id="UP000199331">
    <property type="component" value="Unassembled WGS sequence"/>
</dbReference>
<evidence type="ECO:0000313" key="8">
    <source>
        <dbReference type="Proteomes" id="UP000199331"/>
    </source>
</evidence>
<feature type="transmembrane region" description="Helical" evidence="6">
    <location>
        <begin position="33"/>
        <end position="51"/>
    </location>
</feature>
<organism evidence="7 8">
    <name type="scientific">Qipengyuania nanhaisediminis</name>
    <dbReference type="NCBI Taxonomy" id="604088"/>
    <lineage>
        <taxon>Bacteria</taxon>
        <taxon>Pseudomonadati</taxon>
        <taxon>Pseudomonadota</taxon>
        <taxon>Alphaproteobacteria</taxon>
        <taxon>Sphingomonadales</taxon>
        <taxon>Erythrobacteraceae</taxon>
        <taxon>Qipengyuania</taxon>
    </lineage>
</organism>
<dbReference type="Pfam" id="PF07947">
    <property type="entry name" value="YhhN"/>
    <property type="match status" value="1"/>
</dbReference>
<evidence type="ECO:0000256" key="6">
    <source>
        <dbReference type="SAM" id="Phobius"/>
    </source>
</evidence>
<accession>A0A1I5ML62</accession>
<evidence type="ECO:0000256" key="4">
    <source>
        <dbReference type="ARBA" id="ARBA00022989"/>
    </source>
</evidence>
<keyword evidence="4 6" id="KW-1133">Transmembrane helix</keyword>
<dbReference type="EMBL" id="FOWZ01000002">
    <property type="protein sequence ID" value="SFP09686.1"/>
    <property type="molecule type" value="Genomic_DNA"/>
</dbReference>
<dbReference type="OrthoDB" id="7390032at2"/>
<dbReference type="InterPro" id="IPR012506">
    <property type="entry name" value="TMEM86B-like"/>
</dbReference>
<feature type="transmembrane region" description="Helical" evidence="6">
    <location>
        <begin position="139"/>
        <end position="156"/>
    </location>
</feature>
<feature type="transmembrane region" description="Helical" evidence="6">
    <location>
        <begin position="12"/>
        <end position="27"/>
    </location>
</feature>
<feature type="transmembrane region" description="Helical" evidence="6">
    <location>
        <begin position="112"/>
        <end position="133"/>
    </location>
</feature>
<dbReference type="GO" id="GO:0016787">
    <property type="term" value="F:hydrolase activity"/>
    <property type="evidence" value="ECO:0007669"/>
    <property type="project" value="TreeGrafter"/>
</dbReference>
<dbReference type="PANTHER" id="PTHR31885">
    <property type="entry name" value="GH04784P"/>
    <property type="match status" value="1"/>
</dbReference>
<sequence length="223" mass="24021">MPKRALSEHRPYLLASLIAAVSYYFVANDPIGGIWLMGWKAAGVGFLALYAAHRGKGFDAWLIAAVMAFGAMGDALLEVSFLIGGGLFAIGHLIAIWLYLRHRRAATAGSQKSAGLALLIFTPILAALLTYPLPNWELAAGYSFLVGAMAAAAWTSNFPRYRVGAGAVLFVVSDLLIFGREAGRIPNEVAEWLIWPLYYGGQFLIATGVVQTLRHPELRAGKA</sequence>
<reference evidence="8" key="1">
    <citation type="submission" date="2016-10" db="EMBL/GenBank/DDBJ databases">
        <authorList>
            <person name="Varghese N."/>
            <person name="Submissions S."/>
        </authorList>
    </citation>
    <scope>NUCLEOTIDE SEQUENCE [LARGE SCALE GENOMIC DNA]</scope>
    <source>
        <strain evidence="8">CGMCC 1.7715</strain>
    </source>
</reference>
<comment type="similarity">
    <text evidence="2">Belongs to the TMEM86 family.</text>
</comment>
<comment type="subcellular location">
    <subcellularLocation>
        <location evidence="1">Membrane</location>
        <topology evidence="1">Multi-pass membrane protein</topology>
    </subcellularLocation>
</comment>
<evidence type="ECO:0000256" key="1">
    <source>
        <dbReference type="ARBA" id="ARBA00004141"/>
    </source>
</evidence>
<proteinExistence type="inferred from homology"/>
<keyword evidence="3 6" id="KW-0812">Transmembrane</keyword>
<evidence type="ECO:0000256" key="2">
    <source>
        <dbReference type="ARBA" id="ARBA00007375"/>
    </source>
</evidence>
<dbReference type="RefSeq" id="WP_090479192.1">
    <property type="nucleotide sequence ID" value="NZ_FOWZ01000002.1"/>
</dbReference>
<gene>
    <name evidence="7" type="ORF">SAMN04488060_1406</name>
</gene>
<keyword evidence="8" id="KW-1185">Reference proteome</keyword>
<feature type="transmembrane region" description="Helical" evidence="6">
    <location>
        <begin position="58"/>
        <end position="75"/>
    </location>
</feature>
<evidence type="ECO:0000313" key="7">
    <source>
        <dbReference type="EMBL" id="SFP09686.1"/>
    </source>
</evidence>
<name>A0A1I5ML62_9SPHN</name>
<protein>
    <submittedName>
        <fullName evidence="7">Uncharacterized membrane protein YhhN</fullName>
    </submittedName>
</protein>
<feature type="transmembrane region" description="Helical" evidence="6">
    <location>
        <begin position="81"/>
        <end position="100"/>
    </location>
</feature>
<dbReference type="AlphaFoldDB" id="A0A1I5ML62"/>
<dbReference type="PANTHER" id="PTHR31885:SF6">
    <property type="entry name" value="GH04784P"/>
    <property type="match status" value="1"/>
</dbReference>
<dbReference type="GO" id="GO:0016020">
    <property type="term" value="C:membrane"/>
    <property type="evidence" value="ECO:0007669"/>
    <property type="project" value="UniProtKB-SubCell"/>
</dbReference>
<evidence type="ECO:0000256" key="3">
    <source>
        <dbReference type="ARBA" id="ARBA00022692"/>
    </source>
</evidence>
<evidence type="ECO:0000256" key="5">
    <source>
        <dbReference type="ARBA" id="ARBA00023136"/>
    </source>
</evidence>